<dbReference type="GO" id="GO:0046872">
    <property type="term" value="F:metal ion binding"/>
    <property type="evidence" value="ECO:0007669"/>
    <property type="project" value="UniProtKB-KW"/>
</dbReference>
<dbReference type="Pfam" id="PF05726">
    <property type="entry name" value="Pirin_C"/>
    <property type="match status" value="1"/>
</dbReference>
<evidence type="ECO:0008006" key="9">
    <source>
        <dbReference type="Google" id="ProtNLM"/>
    </source>
</evidence>
<dbReference type="InterPro" id="IPR011051">
    <property type="entry name" value="RmlC_Cupin_sf"/>
</dbReference>
<keyword evidence="2" id="KW-0479">Metal-binding</keyword>
<dbReference type="PANTHER" id="PTHR13903:SF8">
    <property type="entry name" value="PIRIN"/>
    <property type="match status" value="1"/>
</dbReference>
<feature type="binding site" evidence="2">
    <location>
        <position position="75"/>
    </location>
    <ligand>
        <name>Fe cation</name>
        <dbReference type="ChEBI" id="CHEBI:24875"/>
    </ligand>
</feature>
<dbReference type="InterPro" id="IPR012093">
    <property type="entry name" value="Pirin"/>
</dbReference>
<keyword evidence="2" id="KW-0408">Iron</keyword>
<dbReference type="CDD" id="cd02909">
    <property type="entry name" value="cupin_pirin_N"/>
    <property type="match status" value="1"/>
</dbReference>
<name>A0A917W8Q0_9RHOB</name>
<evidence type="ECO:0000259" key="5">
    <source>
        <dbReference type="Pfam" id="PF02678"/>
    </source>
</evidence>
<dbReference type="EMBL" id="BMLF01000001">
    <property type="protein sequence ID" value="GGL83834.1"/>
    <property type="molecule type" value="Genomic_DNA"/>
</dbReference>
<dbReference type="RefSeq" id="WP_051630201.1">
    <property type="nucleotide sequence ID" value="NZ_BMLF01000001.1"/>
</dbReference>
<gene>
    <name evidence="7" type="ORF">GCM10011534_02160</name>
</gene>
<evidence type="ECO:0000256" key="1">
    <source>
        <dbReference type="ARBA" id="ARBA00008416"/>
    </source>
</evidence>
<dbReference type="InterPro" id="IPR003829">
    <property type="entry name" value="Pirin_N_dom"/>
</dbReference>
<protein>
    <recommendedName>
        <fullName evidence="9">Pirin</fullName>
    </recommendedName>
</protein>
<comment type="similarity">
    <text evidence="1 3">Belongs to the pirin family.</text>
</comment>
<feature type="binding site" evidence="2">
    <location>
        <position position="119"/>
    </location>
    <ligand>
        <name>Fe cation</name>
        <dbReference type="ChEBI" id="CHEBI:24875"/>
    </ligand>
</feature>
<evidence type="ECO:0000259" key="6">
    <source>
        <dbReference type="Pfam" id="PF05726"/>
    </source>
</evidence>
<evidence type="ECO:0000256" key="4">
    <source>
        <dbReference type="SAM" id="MobiDB-lite"/>
    </source>
</evidence>
<dbReference type="InterPro" id="IPR008778">
    <property type="entry name" value="Pirin_C_dom"/>
</dbReference>
<evidence type="ECO:0000256" key="2">
    <source>
        <dbReference type="PIRSR" id="PIRSR006232-1"/>
    </source>
</evidence>
<dbReference type="PANTHER" id="PTHR13903">
    <property type="entry name" value="PIRIN-RELATED"/>
    <property type="match status" value="1"/>
</dbReference>
<feature type="domain" description="Pirin C-terminal" evidence="6">
    <location>
        <begin position="192"/>
        <end position="290"/>
    </location>
</feature>
<sequence length="324" mass="35670">MSWNPALDPDCPKGDAVDAIETLIVPRARDLGGFEVRRALPAPQRQMVGPFIFFDQMGPAEFLTGQGIDVRPHPHIGLATVTYLMKGRIHHRDSLGTDQWIEPGEVNLMTAGWGITHSERVDGATREKPHSLFGIQTWLALPEKEEETEAAFVHAPKSDLPLLEGEGKQVRLILGDAWGETAPVPVASEMVYADALLEAGAAIPLPDNHEDRGVYVLEGAVEIAGQVFEPGRMMVFRPGDRISMRAGDRGARILILGGATLSGPRYIWWNFVASSREKIDAAKEAWRAGDWSHGRFRLPEGDDQDFIPAPEDIPGARPRPVRYP</sequence>
<dbReference type="SUPFAM" id="SSF51182">
    <property type="entry name" value="RmlC-like cupins"/>
    <property type="match status" value="1"/>
</dbReference>
<accession>A0A917W8Q0</accession>
<reference evidence="7" key="1">
    <citation type="journal article" date="2014" name="Int. J. Syst. Evol. Microbiol.">
        <title>Complete genome sequence of Corynebacterium casei LMG S-19264T (=DSM 44701T), isolated from a smear-ripened cheese.</title>
        <authorList>
            <consortium name="US DOE Joint Genome Institute (JGI-PGF)"/>
            <person name="Walter F."/>
            <person name="Albersmeier A."/>
            <person name="Kalinowski J."/>
            <person name="Ruckert C."/>
        </authorList>
    </citation>
    <scope>NUCLEOTIDE SEQUENCE</scope>
    <source>
        <strain evidence="7">CGMCC 1.6293</strain>
    </source>
</reference>
<organism evidence="7 8">
    <name type="scientific">Pseudooceanicola nanhaiensis</name>
    <dbReference type="NCBI Taxonomy" id="375761"/>
    <lineage>
        <taxon>Bacteria</taxon>
        <taxon>Pseudomonadati</taxon>
        <taxon>Pseudomonadota</taxon>
        <taxon>Alphaproteobacteria</taxon>
        <taxon>Rhodobacterales</taxon>
        <taxon>Paracoccaceae</taxon>
        <taxon>Pseudooceanicola</taxon>
    </lineage>
</organism>
<evidence type="ECO:0000313" key="8">
    <source>
        <dbReference type="Proteomes" id="UP000649829"/>
    </source>
</evidence>
<dbReference type="Gene3D" id="2.60.120.10">
    <property type="entry name" value="Jelly Rolls"/>
    <property type="match status" value="2"/>
</dbReference>
<proteinExistence type="inferred from homology"/>
<dbReference type="PIRSF" id="PIRSF006232">
    <property type="entry name" value="Pirin"/>
    <property type="match status" value="1"/>
</dbReference>
<comment type="cofactor">
    <cofactor evidence="2">
        <name>Fe cation</name>
        <dbReference type="ChEBI" id="CHEBI:24875"/>
    </cofactor>
    <text evidence="2">Binds 1 Fe cation per subunit.</text>
</comment>
<dbReference type="Proteomes" id="UP000649829">
    <property type="component" value="Unassembled WGS sequence"/>
</dbReference>
<evidence type="ECO:0000313" key="7">
    <source>
        <dbReference type="EMBL" id="GGL83834.1"/>
    </source>
</evidence>
<evidence type="ECO:0000256" key="3">
    <source>
        <dbReference type="RuleBase" id="RU003457"/>
    </source>
</evidence>
<feature type="binding site" evidence="2">
    <location>
        <position position="73"/>
    </location>
    <ligand>
        <name>Fe cation</name>
        <dbReference type="ChEBI" id="CHEBI:24875"/>
    </ligand>
</feature>
<keyword evidence="8" id="KW-1185">Reference proteome</keyword>
<comment type="caution">
    <text evidence="7">The sequence shown here is derived from an EMBL/GenBank/DDBJ whole genome shotgun (WGS) entry which is preliminary data.</text>
</comment>
<dbReference type="Pfam" id="PF02678">
    <property type="entry name" value="Pirin"/>
    <property type="match status" value="1"/>
</dbReference>
<reference evidence="7" key="2">
    <citation type="submission" date="2020-09" db="EMBL/GenBank/DDBJ databases">
        <authorList>
            <person name="Sun Q."/>
            <person name="Zhou Y."/>
        </authorList>
    </citation>
    <scope>NUCLEOTIDE SEQUENCE</scope>
    <source>
        <strain evidence="7">CGMCC 1.6293</strain>
    </source>
</reference>
<dbReference type="AlphaFoldDB" id="A0A917W8Q0"/>
<dbReference type="CDD" id="cd02247">
    <property type="entry name" value="cupin_pirin_C"/>
    <property type="match status" value="1"/>
</dbReference>
<dbReference type="InterPro" id="IPR014710">
    <property type="entry name" value="RmlC-like_jellyroll"/>
</dbReference>
<feature type="binding site" evidence="2">
    <location>
        <position position="117"/>
    </location>
    <ligand>
        <name>Fe cation</name>
        <dbReference type="ChEBI" id="CHEBI:24875"/>
    </ligand>
</feature>
<feature type="domain" description="Pirin N-terminal" evidence="5">
    <location>
        <begin position="34"/>
        <end position="139"/>
    </location>
</feature>
<feature type="region of interest" description="Disordered" evidence="4">
    <location>
        <begin position="299"/>
        <end position="324"/>
    </location>
</feature>